<protein>
    <submittedName>
        <fullName evidence="1">Uncharacterized protein</fullName>
    </submittedName>
</protein>
<reference evidence="1 2" key="1">
    <citation type="journal article" date="2014" name="Agronomy (Basel)">
        <title>A Draft Genome Sequence for Ensete ventricosum, the Drought-Tolerant Tree Against Hunger.</title>
        <authorList>
            <person name="Harrison J."/>
            <person name="Moore K.A."/>
            <person name="Paszkiewicz K."/>
            <person name="Jones T."/>
            <person name="Grant M."/>
            <person name="Ambacheew D."/>
            <person name="Muzemil S."/>
            <person name="Studholme D.J."/>
        </authorList>
    </citation>
    <scope>NUCLEOTIDE SEQUENCE [LARGE SCALE GENOMIC DNA]</scope>
</reference>
<comment type="caution">
    <text evidence="1">The sequence shown here is derived from an EMBL/GenBank/DDBJ whole genome shotgun (WGS) entry which is preliminary data.</text>
</comment>
<dbReference type="EMBL" id="AMZH03020688">
    <property type="protein sequence ID" value="RRT38912.1"/>
    <property type="molecule type" value="Genomic_DNA"/>
</dbReference>
<name>A0A426XHI9_ENSVE</name>
<evidence type="ECO:0000313" key="1">
    <source>
        <dbReference type="EMBL" id="RRT38912.1"/>
    </source>
</evidence>
<accession>A0A426XHI9</accession>
<dbReference type="AlphaFoldDB" id="A0A426XHI9"/>
<gene>
    <name evidence="1" type="ORF">B296_00046740</name>
</gene>
<dbReference type="Proteomes" id="UP000287651">
    <property type="component" value="Unassembled WGS sequence"/>
</dbReference>
<proteinExistence type="predicted"/>
<sequence>MTGPRYSSGSWVAEGHSSGSWVAKYPHDGSLQRNSSNLILQLLLKGREENKRWLLKLAPVTHTEESARLGSSRVPKLVNVRREWGVRLSSDLCKAGRLPAWVVGAPPTAVCQVKLVSTISTTVAAWSPATALAVGIA</sequence>
<evidence type="ECO:0000313" key="2">
    <source>
        <dbReference type="Proteomes" id="UP000287651"/>
    </source>
</evidence>
<organism evidence="1 2">
    <name type="scientific">Ensete ventricosum</name>
    <name type="common">Abyssinian banana</name>
    <name type="synonym">Musa ensete</name>
    <dbReference type="NCBI Taxonomy" id="4639"/>
    <lineage>
        <taxon>Eukaryota</taxon>
        <taxon>Viridiplantae</taxon>
        <taxon>Streptophyta</taxon>
        <taxon>Embryophyta</taxon>
        <taxon>Tracheophyta</taxon>
        <taxon>Spermatophyta</taxon>
        <taxon>Magnoliopsida</taxon>
        <taxon>Liliopsida</taxon>
        <taxon>Zingiberales</taxon>
        <taxon>Musaceae</taxon>
        <taxon>Ensete</taxon>
    </lineage>
</organism>